<comment type="caution">
    <text evidence="1">The sequence shown here is derived from an EMBL/GenBank/DDBJ whole genome shotgun (WGS) entry which is preliminary data.</text>
</comment>
<dbReference type="EMBL" id="LLXL01000110">
    <property type="protein sequence ID" value="PKK77821.1"/>
    <property type="molecule type" value="Genomic_DNA"/>
</dbReference>
<proteinExistence type="predicted"/>
<reference evidence="1 2" key="2">
    <citation type="submission" date="2017-10" db="EMBL/GenBank/DDBJ databases">
        <title>Extensive intraspecific genome diversity in a model arbuscular mycorrhizal fungus.</title>
        <authorList>
            <person name="Chen E.C.H."/>
            <person name="Morin E."/>
            <person name="Baudet D."/>
            <person name="Noel J."/>
            <person name="Ndikumana S."/>
            <person name="Charron P."/>
            <person name="St-Onge C."/>
            <person name="Giorgi J."/>
            <person name="Grigoriev I.V."/>
            <person name="Roux C."/>
            <person name="Martin F.M."/>
            <person name="Corradi N."/>
        </authorList>
    </citation>
    <scope>NUCLEOTIDE SEQUENCE [LARGE SCALE GENOMIC DNA]</scope>
    <source>
        <strain evidence="1 2">C2</strain>
    </source>
</reference>
<sequence length="61" mass="7083">MEVEKNNPVNEVSKELAKHLCVYENSTEVIKDIHNGIENVTVQMEDTKKSLEQVKYNSLEY</sequence>
<protein>
    <submittedName>
        <fullName evidence="1">Uncharacterized protein</fullName>
    </submittedName>
</protein>
<accession>A0A2N1NVL2</accession>
<organism evidence="1 2">
    <name type="scientific">Rhizophagus irregularis</name>
    <dbReference type="NCBI Taxonomy" id="588596"/>
    <lineage>
        <taxon>Eukaryota</taxon>
        <taxon>Fungi</taxon>
        <taxon>Fungi incertae sedis</taxon>
        <taxon>Mucoromycota</taxon>
        <taxon>Glomeromycotina</taxon>
        <taxon>Glomeromycetes</taxon>
        <taxon>Glomerales</taxon>
        <taxon>Glomeraceae</taxon>
        <taxon>Rhizophagus</taxon>
    </lineage>
</organism>
<evidence type="ECO:0000313" key="1">
    <source>
        <dbReference type="EMBL" id="PKK77821.1"/>
    </source>
</evidence>
<reference evidence="1 2" key="1">
    <citation type="submission" date="2016-04" db="EMBL/GenBank/DDBJ databases">
        <title>Genome analyses suggest a sexual origin of heterokaryosis in a supposedly ancient asexual fungus.</title>
        <authorList>
            <person name="Ropars J."/>
            <person name="Sedzielewska K."/>
            <person name="Noel J."/>
            <person name="Charron P."/>
            <person name="Farinelli L."/>
            <person name="Marton T."/>
            <person name="Kruger M."/>
            <person name="Pelin A."/>
            <person name="Brachmann A."/>
            <person name="Corradi N."/>
        </authorList>
    </citation>
    <scope>NUCLEOTIDE SEQUENCE [LARGE SCALE GENOMIC DNA]</scope>
    <source>
        <strain evidence="1 2">C2</strain>
    </source>
</reference>
<dbReference type="VEuPathDB" id="FungiDB:RhiirA1_503127"/>
<dbReference type="Proteomes" id="UP000233469">
    <property type="component" value="Unassembled WGS sequence"/>
</dbReference>
<name>A0A2N1NVL2_9GLOM</name>
<gene>
    <name evidence="1" type="ORF">RhiirC2_731257</name>
</gene>
<dbReference type="VEuPathDB" id="FungiDB:RhiirFUN_015892"/>
<dbReference type="VEuPathDB" id="FungiDB:FUN_010603"/>
<evidence type="ECO:0000313" key="2">
    <source>
        <dbReference type="Proteomes" id="UP000233469"/>
    </source>
</evidence>
<dbReference type="AlphaFoldDB" id="A0A2N1NVL2"/>